<dbReference type="EMBL" id="CP001810">
    <property type="protein sequence ID" value="ADL33091.1"/>
    <property type="molecule type" value="Genomic_DNA"/>
</dbReference>
<dbReference type="InterPro" id="IPR046313">
    <property type="entry name" value="DUF6465"/>
</dbReference>
<name>E0RYL0_BUTPB</name>
<dbReference type="RefSeq" id="WP_013279748.1">
    <property type="nucleotide sequence ID" value="NC_014387.1"/>
</dbReference>
<accession>E0RYL0</accession>
<dbReference type="KEGG" id="bpb:bpr_I0343"/>
<reference evidence="1 2" key="1">
    <citation type="journal article" date="2010" name="PLoS ONE">
        <title>The glycobiome of the rumen bacterium Butyrivibrio proteoclasticus B316(T) highlights adaptation to a polysaccharide-rich environment.</title>
        <authorList>
            <person name="Kelly W.J."/>
            <person name="Leahy S.C."/>
            <person name="Altermann E."/>
            <person name="Yeoman C.J."/>
            <person name="Dunne J.C."/>
            <person name="Kong Z."/>
            <person name="Pacheco D.M."/>
            <person name="Li D."/>
            <person name="Noel S.J."/>
            <person name="Moon C.D."/>
            <person name="Cookson A.L."/>
            <person name="Attwood G.T."/>
        </authorList>
    </citation>
    <scope>NUCLEOTIDE SEQUENCE [LARGE SCALE GENOMIC DNA]</scope>
    <source>
        <strain evidence="2">ATCC 51982 / DSM 14932 / B316</strain>
    </source>
</reference>
<organism evidence="1 2">
    <name type="scientific">Butyrivibrio proteoclasticus (strain ATCC 51982 / DSM 14932 / B316)</name>
    <name type="common">Clostridium proteoclasticum</name>
    <dbReference type="NCBI Taxonomy" id="515622"/>
    <lineage>
        <taxon>Bacteria</taxon>
        <taxon>Bacillati</taxon>
        <taxon>Bacillota</taxon>
        <taxon>Clostridia</taxon>
        <taxon>Lachnospirales</taxon>
        <taxon>Lachnospiraceae</taxon>
        <taxon>Butyrivibrio</taxon>
    </lineage>
</organism>
<evidence type="ECO:0000313" key="1">
    <source>
        <dbReference type="EMBL" id="ADL33091.1"/>
    </source>
</evidence>
<dbReference type="AlphaFoldDB" id="E0RYL0"/>
<dbReference type="eggNOG" id="ENOG503267D">
    <property type="taxonomic scope" value="Bacteria"/>
</dbReference>
<dbReference type="HOGENOM" id="CLU_204453_0_0_9"/>
<dbReference type="Pfam" id="PF20069">
    <property type="entry name" value="DUF6465"/>
    <property type="match status" value="1"/>
</dbReference>
<keyword evidence="2" id="KW-1185">Reference proteome</keyword>
<dbReference type="Proteomes" id="UP000001299">
    <property type="component" value="Chromosome 1"/>
</dbReference>
<proteinExistence type="predicted"/>
<protein>
    <submittedName>
        <fullName evidence="1">Uncharacterized protein</fullName>
    </submittedName>
</protein>
<gene>
    <name evidence="1" type="ordered locus">bpr_I0343</name>
</gene>
<evidence type="ECO:0000313" key="2">
    <source>
        <dbReference type="Proteomes" id="UP000001299"/>
    </source>
</evidence>
<sequence length="64" mass="7173">MAAKVNAKIELQFGDKAINEEQLVSMAKNAYGKKDVKNLDIYVKPEECKAYYVVNNDVTGSFDL</sequence>